<dbReference type="SUPFAM" id="SSF53613">
    <property type="entry name" value="Ribokinase-like"/>
    <property type="match status" value="1"/>
</dbReference>
<dbReference type="GO" id="GO:0005737">
    <property type="term" value="C:cytoplasm"/>
    <property type="evidence" value="ECO:0007669"/>
    <property type="project" value="TreeGrafter"/>
</dbReference>
<dbReference type="EMBL" id="JAKELL010000160">
    <property type="protein sequence ID" value="KAH8979634.1"/>
    <property type="molecule type" value="Genomic_DNA"/>
</dbReference>
<dbReference type="GO" id="GO:0005524">
    <property type="term" value="F:ATP binding"/>
    <property type="evidence" value="ECO:0007669"/>
    <property type="project" value="UniProtKB-KW"/>
</dbReference>
<accession>A0AAD4Q2Y0</accession>
<feature type="domain" description="Thiamine phosphate synthase/TenI" evidence="19">
    <location>
        <begin position="47"/>
        <end position="241"/>
    </location>
</feature>
<evidence type="ECO:0000256" key="14">
    <source>
        <dbReference type="ARBA" id="ARBA00047851"/>
    </source>
</evidence>
<keyword evidence="21" id="KW-1185">Reference proteome</keyword>
<evidence type="ECO:0000256" key="11">
    <source>
        <dbReference type="ARBA" id="ARBA00022842"/>
    </source>
</evidence>
<evidence type="ECO:0000256" key="13">
    <source>
        <dbReference type="ARBA" id="ARBA00047334"/>
    </source>
</evidence>
<feature type="region of interest" description="Disordered" evidence="18">
    <location>
        <begin position="1"/>
        <end position="38"/>
    </location>
</feature>
<dbReference type="GO" id="GO:0004789">
    <property type="term" value="F:thiamine-phosphate diphosphorylase activity"/>
    <property type="evidence" value="ECO:0007669"/>
    <property type="project" value="UniProtKB-EC"/>
</dbReference>
<evidence type="ECO:0000256" key="2">
    <source>
        <dbReference type="ARBA" id="ARBA00001946"/>
    </source>
</evidence>
<dbReference type="FunFam" id="3.20.20.70:FF:000104">
    <property type="entry name" value="Thiamine biosynthetic bifunctional enzyme"/>
    <property type="match status" value="1"/>
</dbReference>
<comment type="cofactor">
    <cofactor evidence="2">
        <name>Mg(2+)</name>
        <dbReference type="ChEBI" id="CHEBI:18420"/>
    </cofactor>
</comment>
<dbReference type="InterPro" id="IPR013785">
    <property type="entry name" value="Aldolase_TIM"/>
</dbReference>
<dbReference type="CDD" id="cd01170">
    <property type="entry name" value="THZ_kinase"/>
    <property type="match status" value="1"/>
</dbReference>
<evidence type="ECO:0000313" key="20">
    <source>
        <dbReference type="EMBL" id="KAH8979634.1"/>
    </source>
</evidence>
<evidence type="ECO:0000256" key="10">
    <source>
        <dbReference type="ARBA" id="ARBA00022840"/>
    </source>
</evidence>
<dbReference type="InterPro" id="IPR022998">
    <property type="entry name" value="ThiamineP_synth_TenI"/>
</dbReference>
<evidence type="ECO:0000256" key="8">
    <source>
        <dbReference type="ARBA" id="ARBA00022741"/>
    </source>
</evidence>
<dbReference type="AlphaFoldDB" id="A0AAD4Q2Y0"/>
<evidence type="ECO:0000256" key="5">
    <source>
        <dbReference type="ARBA" id="ARBA00005165"/>
    </source>
</evidence>
<dbReference type="PRINTS" id="PR01099">
    <property type="entry name" value="HYETHTZKNASE"/>
</dbReference>
<dbReference type="GO" id="GO:0009228">
    <property type="term" value="P:thiamine biosynthetic process"/>
    <property type="evidence" value="ECO:0007669"/>
    <property type="project" value="UniProtKB-KW"/>
</dbReference>
<evidence type="ECO:0000256" key="16">
    <source>
        <dbReference type="ARBA" id="ARBA00061146"/>
    </source>
</evidence>
<keyword evidence="7" id="KW-0479">Metal-binding</keyword>
<keyword evidence="10" id="KW-0067">ATP-binding</keyword>
<comment type="function">
    <text evidence="3">Condenses 4-methyl-5-(beta-hydroxyethyl)thiazole monophosphate (THZ-P) and 2-methyl-4-amino-5-hydroxymethyl pyrimidine pyrophosphate (HMP-PP) to form thiamine monophosphate (TMP).</text>
</comment>
<dbReference type="GO" id="GO:0000287">
    <property type="term" value="F:magnesium ion binding"/>
    <property type="evidence" value="ECO:0007669"/>
    <property type="project" value="InterPro"/>
</dbReference>
<dbReference type="InterPro" id="IPR034291">
    <property type="entry name" value="TMP_synthase"/>
</dbReference>
<evidence type="ECO:0000256" key="12">
    <source>
        <dbReference type="ARBA" id="ARBA00022977"/>
    </source>
</evidence>
<comment type="similarity">
    <text evidence="17">In the N-terminal section; belongs to the thiamine-phosphate synthase family.</text>
</comment>
<comment type="similarity">
    <text evidence="16">In the C-terminal section; belongs to the Thz kinase family.</text>
</comment>
<gene>
    <name evidence="20" type="ORF">EDB92DRAFT_1954787</name>
</gene>
<evidence type="ECO:0000256" key="7">
    <source>
        <dbReference type="ARBA" id="ARBA00022723"/>
    </source>
</evidence>
<comment type="caution">
    <text evidence="20">The sequence shown here is derived from an EMBL/GenBank/DDBJ whole genome shotgun (WGS) entry which is preliminary data.</text>
</comment>
<keyword evidence="11" id="KW-0460">Magnesium</keyword>
<evidence type="ECO:0000256" key="17">
    <source>
        <dbReference type="ARBA" id="ARBA00061283"/>
    </source>
</evidence>
<dbReference type="SUPFAM" id="SSF51391">
    <property type="entry name" value="Thiamin phosphate synthase"/>
    <property type="match status" value="1"/>
</dbReference>
<dbReference type="InterPro" id="IPR029056">
    <property type="entry name" value="Ribokinase-like"/>
</dbReference>
<comment type="catalytic activity">
    <reaction evidence="1">
        <text>5-(2-hydroxyethyl)-4-methylthiazole + ATP = 4-methyl-5-(2-phosphooxyethyl)-thiazole + ADP + H(+)</text>
        <dbReference type="Rhea" id="RHEA:24212"/>
        <dbReference type="ChEBI" id="CHEBI:15378"/>
        <dbReference type="ChEBI" id="CHEBI:17957"/>
        <dbReference type="ChEBI" id="CHEBI:30616"/>
        <dbReference type="ChEBI" id="CHEBI:58296"/>
        <dbReference type="ChEBI" id="CHEBI:456216"/>
        <dbReference type="EC" id="2.7.1.50"/>
    </reaction>
</comment>
<dbReference type="NCBIfam" id="TIGR00693">
    <property type="entry name" value="thiE"/>
    <property type="match status" value="1"/>
</dbReference>
<name>A0AAD4Q2Y0_9AGAM</name>
<evidence type="ECO:0000256" key="4">
    <source>
        <dbReference type="ARBA" id="ARBA00004868"/>
    </source>
</evidence>
<evidence type="ECO:0000256" key="3">
    <source>
        <dbReference type="ARBA" id="ARBA00003814"/>
    </source>
</evidence>
<dbReference type="GO" id="GO:0004417">
    <property type="term" value="F:hydroxyethylthiazole kinase activity"/>
    <property type="evidence" value="ECO:0007669"/>
    <property type="project" value="UniProtKB-EC"/>
</dbReference>
<dbReference type="Proteomes" id="UP001201163">
    <property type="component" value="Unassembled WGS sequence"/>
</dbReference>
<comment type="pathway">
    <text evidence="5">Cofactor biosynthesis; thiamine diphosphate biosynthesis; thiamine phosphate from 4-amino-2-methyl-5-diphosphomethylpyrimidine and 4-methyl-5-(2-phosphoethyl)-thiazole: step 1/1.</text>
</comment>
<dbReference type="NCBIfam" id="NF006830">
    <property type="entry name" value="PRK09355.1"/>
    <property type="match status" value="1"/>
</dbReference>
<evidence type="ECO:0000256" key="18">
    <source>
        <dbReference type="SAM" id="MobiDB-lite"/>
    </source>
</evidence>
<comment type="catalytic activity">
    <reaction evidence="14">
        <text>2-(2-carboxy-4-methylthiazol-5-yl)ethyl phosphate + 4-amino-2-methyl-5-(diphosphooxymethyl)pyrimidine + 2 H(+) = thiamine phosphate + CO2 + diphosphate</text>
        <dbReference type="Rhea" id="RHEA:47848"/>
        <dbReference type="ChEBI" id="CHEBI:15378"/>
        <dbReference type="ChEBI" id="CHEBI:16526"/>
        <dbReference type="ChEBI" id="CHEBI:33019"/>
        <dbReference type="ChEBI" id="CHEBI:37575"/>
        <dbReference type="ChEBI" id="CHEBI:57841"/>
        <dbReference type="ChEBI" id="CHEBI:62890"/>
        <dbReference type="EC" id="2.5.1.3"/>
    </reaction>
</comment>
<dbReference type="CDD" id="cd00564">
    <property type="entry name" value="TMP_TenI"/>
    <property type="match status" value="1"/>
</dbReference>
<comment type="catalytic activity">
    <reaction evidence="15">
        <text>2-[(2R,5Z)-2-carboxy-4-methylthiazol-5(2H)-ylidene]ethyl phosphate + 4-amino-2-methyl-5-(diphosphooxymethyl)pyrimidine + 2 H(+) = thiamine phosphate + CO2 + diphosphate</text>
        <dbReference type="Rhea" id="RHEA:47844"/>
        <dbReference type="ChEBI" id="CHEBI:15378"/>
        <dbReference type="ChEBI" id="CHEBI:16526"/>
        <dbReference type="ChEBI" id="CHEBI:33019"/>
        <dbReference type="ChEBI" id="CHEBI:37575"/>
        <dbReference type="ChEBI" id="CHEBI:57841"/>
        <dbReference type="ChEBI" id="CHEBI:62899"/>
        <dbReference type="EC" id="2.5.1.3"/>
    </reaction>
</comment>
<keyword evidence="12" id="KW-0784">Thiamine biosynthesis</keyword>
<dbReference type="InterPro" id="IPR000417">
    <property type="entry name" value="Hyethyz_kinase"/>
</dbReference>
<keyword evidence="8" id="KW-0547">Nucleotide-binding</keyword>
<evidence type="ECO:0000256" key="15">
    <source>
        <dbReference type="ARBA" id="ARBA00047883"/>
    </source>
</evidence>
<dbReference type="Gene3D" id="3.40.1190.20">
    <property type="match status" value="1"/>
</dbReference>
<protein>
    <submittedName>
        <fullName evidence="20">Thiamine biosynthetic bifunctional enzyme</fullName>
    </submittedName>
</protein>
<comment type="pathway">
    <text evidence="4">Cofactor biosynthesis; thiamine diphosphate biosynthesis; 4-methyl-5-(2-phosphoethyl)-thiazole from 5-(2-hydroxyethyl)-4-methylthiazole: step 1/1.</text>
</comment>
<organism evidence="20 21">
    <name type="scientific">Lactarius akahatsu</name>
    <dbReference type="NCBI Taxonomy" id="416441"/>
    <lineage>
        <taxon>Eukaryota</taxon>
        <taxon>Fungi</taxon>
        <taxon>Dikarya</taxon>
        <taxon>Basidiomycota</taxon>
        <taxon>Agaricomycotina</taxon>
        <taxon>Agaricomycetes</taxon>
        <taxon>Russulales</taxon>
        <taxon>Russulaceae</taxon>
        <taxon>Lactarius</taxon>
    </lineage>
</organism>
<keyword evidence="9" id="KW-0418">Kinase</keyword>
<evidence type="ECO:0000259" key="19">
    <source>
        <dbReference type="Pfam" id="PF02581"/>
    </source>
</evidence>
<comment type="catalytic activity">
    <reaction evidence="13">
        <text>4-methyl-5-(2-phosphooxyethyl)-thiazole + 4-amino-2-methyl-5-(diphosphooxymethyl)pyrimidine + H(+) = thiamine phosphate + diphosphate</text>
        <dbReference type="Rhea" id="RHEA:22328"/>
        <dbReference type="ChEBI" id="CHEBI:15378"/>
        <dbReference type="ChEBI" id="CHEBI:33019"/>
        <dbReference type="ChEBI" id="CHEBI:37575"/>
        <dbReference type="ChEBI" id="CHEBI:57841"/>
        <dbReference type="ChEBI" id="CHEBI:58296"/>
        <dbReference type="EC" id="2.5.1.3"/>
    </reaction>
</comment>
<dbReference type="PANTHER" id="PTHR20857">
    <property type="entry name" value="THIAMINE-PHOSPHATE PYROPHOSPHORYLASE"/>
    <property type="match status" value="1"/>
</dbReference>
<keyword evidence="6" id="KW-0808">Transferase</keyword>
<evidence type="ECO:0000313" key="21">
    <source>
        <dbReference type="Proteomes" id="UP001201163"/>
    </source>
</evidence>
<dbReference type="InterPro" id="IPR036206">
    <property type="entry name" value="ThiamineP_synth_sf"/>
</dbReference>
<dbReference type="Pfam" id="PF02110">
    <property type="entry name" value="HK"/>
    <property type="match status" value="1"/>
</dbReference>
<evidence type="ECO:0000256" key="9">
    <source>
        <dbReference type="ARBA" id="ARBA00022777"/>
    </source>
</evidence>
<dbReference type="PANTHER" id="PTHR20857:SF23">
    <property type="entry name" value="THIAMINE BIOSYNTHETIC BIFUNCTIONAL ENZYME"/>
    <property type="match status" value="1"/>
</dbReference>
<dbReference type="Gene3D" id="3.20.20.70">
    <property type="entry name" value="Aldolase class I"/>
    <property type="match status" value="1"/>
</dbReference>
<reference evidence="20" key="1">
    <citation type="submission" date="2022-01" db="EMBL/GenBank/DDBJ databases">
        <title>Comparative genomics reveals a dynamic genome evolution in the ectomycorrhizal milk-cap (Lactarius) mushrooms.</title>
        <authorList>
            <consortium name="DOE Joint Genome Institute"/>
            <person name="Lebreton A."/>
            <person name="Tang N."/>
            <person name="Kuo A."/>
            <person name="LaButti K."/>
            <person name="Drula E."/>
            <person name="Barry K."/>
            <person name="Clum A."/>
            <person name="Lipzen A."/>
            <person name="Mousain D."/>
            <person name="Ng V."/>
            <person name="Wang R."/>
            <person name="Wang X."/>
            <person name="Dai Y."/>
            <person name="Henrissat B."/>
            <person name="Grigoriev I.V."/>
            <person name="Guerin-Laguette A."/>
            <person name="Yu F."/>
            <person name="Martin F.M."/>
        </authorList>
    </citation>
    <scope>NUCLEOTIDE SEQUENCE</scope>
    <source>
        <strain evidence="20">QP</strain>
    </source>
</reference>
<dbReference type="HAMAP" id="MF_00097">
    <property type="entry name" value="TMP_synthase"/>
    <property type="match status" value="1"/>
</dbReference>
<evidence type="ECO:0000256" key="6">
    <source>
        <dbReference type="ARBA" id="ARBA00022679"/>
    </source>
</evidence>
<sequence length="568" mass="58567">MSESEVPLNRPVPHSTHGFEIAEPLTRTTPQPSHAGRSLGPGFDLSLYLVTGRDLLPHGKSYLASLEEALRGGVTVVQVREKSVDTAEFLEIARDTVSLCAGYDVPVIINDRVDIALASGAAGAHLGQTDMPFAIARKLLPPSAIVGVSCATPEQARRAVEDGADYVGLGAVYATSTKDVSAPGRVCGIAGVRAMLSVLEGTGVKAVAIGGIKSTNLLRTLHGCASPTGHTLDGVAVVSDIVASPEPQAAARRLVQAFRAWAAAASRGPTAFLVTPEQKARYTPEAIAAAAAALVDTVRRVRPLVHQITNNVVKTQSANVTLALGGSPIMAEAEAEQADLARMPGGLLINFGTIDALDGMLAAGSHANQNGKPVVFDPVGVGATSFRRATAAKLLDAWQPTVIKGNAAEIGELADSNEVKAQGVDSLGGFANASGVVRSLARNHRCIVLLSGPIDYLSDGSTVIRMSNGHELLGQITGAGCVLGTTISTFCGAASMATSSISEGALVQGDMLLATAAGTLALTIAAQRAASREEVRGPGTFLPALIDELAMLTPEIILRMARIEVELE</sequence>
<proteinExistence type="inferred from homology"/>
<dbReference type="HAMAP" id="MF_00228">
    <property type="entry name" value="Thz_kinase"/>
    <property type="match status" value="1"/>
</dbReference>
<dbReference type="Pfam" id="PF02581">
    <property type="entry name" value="TMP-TENI"/>
    <property type="match status" value="1"/>
</dbReference>
<evidence type="ECO:0000256" key="1">
    <source>
        <dbReference type="ARBA" id="ARBA00001771"/>
    </source>
</evidence>